<name>A0AAV5WZG9_9BILA</name>
<feature type="compositionally biased region" description="Polar residues" evidence="1">
    <location>
        <begin position="132"/>
        <end position="144"/>
    </location>
</feature>
<evidence type="ECO:0000313" key="4">
    <source>
        <dbReference type="EMBL" id="GMT35608.1"/>
    </source>
</evidence>
<proteinExistence type="predicted"/>
<keyword evidence="2" id="KW-0812">Transmembrane</keyword>
<feature type="transmembrane region" description="Helical" evidence="2">
    <location>
        <begin position="107"/>
        <end position="128"/>
    </location>
</feature>
<dbReference type="Proteomes" id="UP001432322">
    <property type="component" value="Unassembled WGS sequence"/>
</dbReference>
<feature type="region of interest" description="Disordered" evidence="1">
    <location>
        <begin position="132"/>
        <end position="160"/>
    </location>
</feature>
<feature type="non-terminal residue" evidence="4">
    <location>
        <position position="1"/>
    </location>
</feature>
<accession>A0AAV5WZG9</accession>
<feature type="compositionally biased region" description="Basic residues" evidence="1">
    <location>
        <begin position="151"/>
        <end position="160"/>
    </location>
</feature>
<comment type="caution">
    <text evidence="4">The sequence shown here is derived from an EMBL/GenBank/DDBJ whole genome shotgun (WGS) entry which is preliminary data.</text>
</comment>
<keyword evidence="2" id="KW-1133">Transmembrane helix</keyword>
<keyword evidence="5" id="KW-1185">Reference proteome</keyword>
<evidence type="ECO:0000313" key="5">
    <source>
        <dbReference type="Proteomes" id="UP001432322"/>
    </source>
</evidence>
<dbReference type="AlphaFoldDB" id="A0AAV5WZG9"/>
<feature type="signal peptide" evidence="3">
    <location>
        <begin position="1"/>
        <end position="27"/>
    </location>
</feature>
<dbReference type="EMBL" id="BTSY01000007">
    <property type="protein sequence ID" value="GMT35608.1"/>
    <property type="molecule type" value="Genomic_DNA"/>
</dbReference>
<sequence length="244" mass="27238">IAFSSRLFDSQMRFFFILFLLLVTALTGNCKTKHSTEPTTTMNTYIKDTSEVRERTFEYDQDCYSGCAVPCVRTKAEIGGYLQTMYHCSMPLPPKDGSLLATIRGSYFLLILSSIVVASISLFIVISLSASGSPFASQSTSSRGNRIGPKSTKRARKDSRRIWKRTQSREDLFHSGTFHPFVPLLDCPVVPSPPPIVIHLSDPSAPIFIAHSQRVFRPPLLPPPTPDPIFRFSHHKSFLSLGKP</sequence>
<feature type="chain" id="PRO_5043798012" evidence="3">
    <location>
        <begin position="28"/>
        <end position="244"/>
    </location>
</feature>
<reference evidence="4" key="1">
    <citation type="submission" date="2023-10" db="EMBL/GenBank/DDBJ databases">
        <title>Genome assembly of Pristionchus species.</title>
        <authorList>
            <person name="Yoshida K."/>
            <person name="Sommer R.J."/>
        </authorList>
    </citation>
    <scope>NUCLEOTIDE SEQUENCE</scope>
    <source>
        <strain evidence="4">RS5133</strain>
    </source>
</reference>
<keyword evidence="3" id="KW-0732">Signal</keyword>
<evidence type="ECO:0000256" key="3">
    <source>
        <dbReference type="SAM" id="SignalP"/>
    </source>
</evidence>
<organism evidence="4 5">
    <name type="scientific">Pristionchus fissidentatus</name>
    <dbReference type="NCBI Taxonomy" id="1538716"/>
    <lineage>
        <taxon>Eukaryota</taxon>
        <taxon>Metazoa</taxon>
        <taxon>Ecdysozoa</taxon>
        <taxon>Nematoda</taxon>
        <taxon>Chromadorea</taxon>
        <taxon>Rhabditida</taxon>
        <taxon>Rhabditina</taxon>
        <taxon>Diplogasteromorpha</taxon>
        <taxon>Diplogasteroidea</taxon>
        <taxon>Neodiplogasteridae</taxon>
        <taxon>Pristionchus</taxon>
    </lineage>
</organism>
<protein>
    <submittedName>
        <fullName evidence="4">Uncharacterized protein</fullName>
    </submittedName>
</protein>
<evidence type="ECO:0000256" key="1">
    <source>
        <dbReference type="SAM" id="MobiDB-lite"/>
    </source>
</evidence>
<evidence type="ECO:0000256" key="2">
    <source>
        <dbReference type="SAM" id="Phobius"/>
    </source>
</evidence>
<keyword evidence="2" id="KW-0472">Membrane</keyword>
<gene>
    <name evidence="4" type="ORF">PFISCL1PPCAC_26905</name>
</gene>